<evidence type="ECO:0000256" key="1">
    <source>
        <dbReference type="SAM" id="Phobius"/>
    </source>
</evidence>
<comment type="caution">
    <text evidence="2">The sequence shown here is derived from an EMBL/GenBank/DDBJ whole genome shotgun (WGS) entry which is preliminary data.</text>
</comment>
<keyword evidence="1" id="KW-0812">Transmembrane</keyword>
<evidence type="ECO:0008006" key="4">
    <source>
        <dbReference type="Google" id="ProtNLM"/>
    </source>
</evidence>
<dbReference type="RefSeq" id="WP_045293031.1">
    <property type="nucleotide sequence ID" value="NZ_JZYG01000005.1"/>
</dbReference>
<dbReference type="Pfam" id="PF13988">
    <property type="entry name" value="DUF4225"/>
    <property type="match status" value="1"/>
</dbReference>
<gene>
    <name evidence="2" type="ORF">SS44_04960</name>
</gene>
<name>A0AAE2EFT6_ENTCL</name>
<protein>
    <recommendedName>
        <fullName evidence="4">DUF4225 domain-containing protein</fullName>
    </recommendedName>
</protein>
<dbReference type="AlphaFoldDB" id="A0AAE2EFT6"/>
<feature type="transmembrane region" description="Helical" evidence="1">
    <location>
        <begin position="141"/>
        <end position="158"/>
    </location>
</feature>
<accession>A0AAE2EFT6</accession>
<dbReference type="Proteomes" id="UP000033344">
    <property type="component" value="Unassembled WGS sequence"/>
</dbReference>
<reference evidence="2 3" key="1">
    <citation type="submission" date="2015-03" db="EMBL/GenBank/DDBJ databases">
        <authorList>
            <person name="McCorrison J."/>
            <person name="Sanka R."/>
            <person name="Adams M."/>
            <person name="Brinkac L."/>
            <person name="Nierman W."/>
            <person name="Sutton G."/>
            <person name="Nelson K."/>
            <person name="Kiedrowski L."/>
            <person name="Guerrero D."/>
            <person name="Bonomo R."/>
        </authorList>
    </citation>
    <scope>NUCLEOTIDE SEQUENCE [LARGE SCALE GENOMIC DNA]</scope>
    <source>
        <strain evidence="2 3">42324</strain>
    </source>
</reference>
<keyword evidence="1" id="KW-0472">Membrane</keyword>
<evidence type="ECO:0000313" key="2">
    <source>
        <dbReference type="EMBL" id="KJM40683.1"/>
    </source>
</evidence>
<keyword evidence="1" id="KW-1133">Transmembrane helix</keyword>
<organism evidence="2 3">
    <name type="scientific">Enterobacter cloacae subsp. cloacae</name>
    <dbReference type="NCBI Taxonomy" id="336306"/>
    <lineage>
        <taxon>Bacteria</taxon>
        <taxon>Pseudomonadati</taxon>
        <taxon>Pseudomonadota</taxon>
        <taxon>Gammaproteobacteria</taxon>
        <taxon>Enterobacterales</taxon>
        <taxon>Enterobacteriaceae</taxon>
        <taxon>Enterobacter</taxon>
        <taxon>Enterobacter cloacae complex</taxon>
    </lineage>
</organism>
<proteinExistence type="predicted"/>
<dbReference type="EMBL" id="JZYG01000005">
    <property type="protein sequence ID" value="KJM40683.1"/>
    <property type="molecule type" value="Genomic_DNA"/>
</dbReference>
<sequence length="272" mass="29963">MDIYTGSNRFSGYFLAMASLEVNQLMNTALSVSGFHIKDALTRIRFQDNVRAFGKYQLATIRNSATEQECQLFIQNIRAENNNLKIQDRMLRTGESVLTASVRIYEENGKYFGYVIDFVGVVISGLQIAGGIGVIASSVPVGNMIGIIAGATLVLNGVSSAAESVQKLAGKASPVNFMRDGFEGSAEFLGFDRKVGLLAYQMVDLSTSYYGMFKLTLKPDAWRLYRYLAPDFMRQVNTMSRTALAIKGIGATLKGAKIGHTLYQLQRDEKIQ</sequence>
<dbReference type="InterPro" id="IPR025320">
    <property type="entry name" value="DUF4225"/>
</dbReference>
<feature type="transmembrane region" description="Helical" evidence="1">
    <location>
        <begin position="111"/>
        <end position="135"/>
    </location>
</feature>
<evidence type="ECO:0000313" key="3">
    <source>
        <dbReference type="Proteomes" id="UP000033344"/>
    </source>
</evidence>